<dbReference type="Pfam" id="PF14354">
    <property type="entry name" value="Lar_restr_allev"/>
    <property type="match status" value="1"/>
</dbReference>
<accession>A0A561QSG0</accession>
<dbReference type="Proteomes" id="UP000320653">
    <property type="component" value="Unassembled WGS sequence"/>
</dbReference>
<protein>
    <submittedName>
        <fullName evidence="1">Restriction alleviation protein Lar</fullName>
    </submittedName>
</protein>
<dbReference type="EMBL" id="VIWP01000004">
    <property type="protein sequence ID" value="TWF53232.1"/>
    <property type="molecule type" value="Genomic_DNA"/>
</dbReference>
<sequence length="240" mass="25482">MTDKLLPCPFCGGEPTIVRRAGASGIRCTCAGKRFLHTYGKTVEEATTSWNDRASPPETHVEALARRLILEMDCMSNLPRNVARALLALDAALPENDVPPSCRGFAVGDQVVCIDNSYPSGRLTIGATYTVRDIGRTALGAEALGLVGYGNPGHVDYHSSRFKLASTVSSNEKSAPETPLRGVTDAERIEDLRLAAKAIRAYMPETLPADDDGKIHFARALAEAAADAIEAALAAEGSAE</sequence>
<dbReference type="RefSeq" id="WP_186458301.1">
    <property type="nucleotide sequence ID" value="NZ_VIWP01000004.1"/>
</dbReference>
<dbReference type="AlphaFoldDB" id="A0A561QSG0"/>
<proteinExistence type="predicted"/>
<keyword evidence="2" id="KW-1185">Reference proteome</keyword>
<gene>
    <name evidence="1" type="ORF">FHW37_104507</name>
</gene>
<organism evidence="1 2">
    <name type="scientific">Neorhizobium alkalisoli</name>
    <dbReference type="NCBI Taxonomy" id="528178"/>
    <lineage>
        <taxon>Bacteria</taxon>
        <taxon>Pseudomonadati</taxon>
        <taxon>Pseudomonadota</taxon>
        <taxon>Alphaproteobacteria</taxon>
        <taxon>Hyphomicrobiales</taxon>
        <taxon>Rhizobiaceae</taxon>
        <taxon>Rhizobium/Agrobacterium group</taxon>
        <taxon>Neorhizobium</taxon>
    </lineage>
</organism>
<evidence type="ECO:0000313" key="2">
    <source>
        <dbReference type="Proteomes" id="UP000320653"/>
    </source>
</evidence>
<evidence type="ECO:0000313" key="1">
    <source>
        <dbReference type="EMBL" id="TWF53232.1"/>
    </source>
</evidence>
<name>A0A561QSG0_9HYPH</name>
<comment type="caution">
    <text evidence="1">The sequence shown here is derived from an EMBL/GenBank/DDBJ whole genome shotgun (WGS) entry which is preliminary data.</text>
</comment>
<reference evidence="1 2" key="1">
    <citation type="submission" date="2019-06" db="EMBL/GenBank/DDBJ databases">
        <title>Sorghum-associated microbial communities from plants grown in Nebraska, USA.</title>
        <authorList>
            <person name="Schachtman D."/>
        </authorList>
    </citation>
    <scope>NUCLEOTIDE SEQUENCE [LARGE SCALE GENOMIC DNA]</scope>
    <source>
        <strain evidence="1 2">1225</strain>
    </source>
</reference>